<keyword evidence="9" id="KW-0325">Glycoprotein</keyword>
<evidence type="ECO:0000256" key="4">
    <source>
        <dbReference type="ARBA" id="ARBA00022692"/>
    </source>
</evidence>
<organism evidence="17 18">
    <name type="scientific">Monodon monoceros</name>
    <name type="common">Narwhal</name>
    <name type="synonym">Ceratodon monodon</name>
    <dbReference type="NCBI Taxonomy" id="40151"/>
    <lineage>
        <taxon>Eukaryota</taxon>
        <taxon>Metazoa</taxon>
        <taxon>Chordata</taxon>
        <taxon>Craniata</taxon>
        <taxon>Vertebrata</taxon>
        <taxon>Euteleostomi</taxon>
        <taxon>Mammalia</taxon>
        <taxon>Eutheria</taxon>
        <taxon>Laurasiatheria</taxon>
        <taxon>Artiodactyla</taxon>
        <taxon>Whippomorpha</taxon>
        <taxon>Cetacea</taxon>
        <taxon>Odontoceti</taxon>
        <taxon>Monodontidae</taxon>
        <taxon>Monodon</taxon>
    </lineage>
</organism>
<protein>
    <recommendedName>
        <fullName evidence="13">GPI-anchor transamidase component GPAA1</fullName>
    </recommendedName>
    <alternativeName>
        <fullName evidence="10">GAA1 protein homolog</fullName>
    </alternativeName>
    <alternativeName>
        <fullName evidence="14">Glycosylphosphatidylinositol anchor attachment 1 protein</fullName>
    </alternativeName>
</protein>
<accession>A0A4U1F4V0</accession>
<evidence type="ECO:0000256" key="12">
    <source>
        <dbReference type="ARBA" id="ARBA00093557"/>
    </source>
</evidence>
<keyword evidence="3" id="KW-0337">GPI-anchor biosynthesis</keyword>
<dbReference type="InterPro" id="IPR007246">
    <property type="entry name" value="Gaa1"/>
</dbReference>
<evidence type="ECO:0000256" key="9">
    <source>
        <dbReference type="ARBA" id="ARBA00023180"/>
    </source>
</evidence>
<feature type="transmembrane region" description="Helical" evidence="16">
    <location>
        <begin position="20"/>
        <end position="41"/>
    </location>
</feature>
<dbReference type="Proteomes" id="UP000308365">
    <property type="component" value="Unassembled WGS sequence"/>
</dbReference>
<feature type="transmembrane region" description="Helical" evidence="16">
    <location>
        <begin position="660"/>
        <end position="681"/>
    </location>
</feature>
<dbReference type="PANTHER" id="PTHR13304:SF0">
    <property type="entry name" value="GLYCOSYLPHOSPHATIDYLINOSITOL ANCHOR ATTACHMENT 1 PROTEIN"/>
    <property type="match status" value="1"/>
</dbReference>
<dbReference type="EMBL" id="RWIC01000405">
    <property type="protein sequence ID" value="TKC44284.1"/>
    <property type="molecule type" value="Genomic_DNA"/>
</dbReference>
<evidence type="ECO:0000256" key="13">
    <source>
        <dbReference type="ARBA" id="ARBA00093619"/>
    </source>
</evidence>
<dbReference type="AlphaFoldDB" id="A0A4U1F4V0"/>
<evidence type="ECO:0000256" key="15">
    <source>
        <dbReference type="SAM" id="MobiDB-lite"/>
    </source>
</evidence>
<feature type="transmembrane region" description="Helical" evidence="16">
    <location>
        <begin position="477"/>
        <end position="499"/>
    </location>
</feature>
<dbReference type="Pfam" id="PF04114">
    <property type="entry name" value="Gaa1"/>
    <property type="match status" value="1"/>
</dbReference>
<evidence type="ECO:0000256" key="14">
    <source>
        <dbReference type="ARBA" id="ARBA00093661"/>
    </source>
</evidence>
<evidence type="ECO:0000256" key="5">
    <source>
        <dbReference type="ARBA" id="ARBA00022824"/>
    </source>
</evidence>
<dbReference type="FunFam" id="3.40.630.10:FF:000047">
    <property type="entry name" value="Glycosylphosphatidylinositol anchor attachment 1 protein"/>
    <property type="match status" value="1"/>
</dbReference>
<evidence type="ECO:0000256" key="7">
    <source>
        <dbReference type="ARBA" id="ARBA00023136"/>
    </source>
</evidence>
<reference evidence="18" key="1">
    <citation type="journal article" date="2019" name="IScience">
        <title>Narwhal Genome Reveals Long-Term Low Genetic Diversity despite Current Large Abundance Size.</title>
        <authorList>
            <person name="Westbury M.V."/>
            <person name="Petersen B."/>
            <person name="Garde E."/>
            <person name="Heide-Jorgensen M.P."/>
            <person name="Lorenzen E.D."/>
        </authorList>
    </citation>
    <scope>NUCLEOTIDE SEQUENCE [LARGE SCALE GENOMIC DNA]</scope>
</reference>
<dbReference type="PIRSF" id="PIRSF036762">
    <property type="entry name" value="GAA1"/>
    <property type="match status" value="1"/>
</dbReference>
<keyword evidence="8" id="KW-1015">Disulfide bond</keyword>
<comment type="caution">
    <text evidence="17">The sequence shown here is derived from an EMBL/GenBank/DDBJ whole genome shotgun (WGS) entry which is preliminary data.</text>
</comment>
<evidence type="ECO:0000256" key="3">
    <source>
        <dbReference type="ARBA" id="ARBA00022502"/>
    </source>
</evidence>
<dbReference type="PANTHER" id="PTHR13304">
    <property type="entry name" value="GLYCOSYLPHOSPHATIDYLINOSITOL ANCHOR ATTACHMENT 1 PROTEIN"/>
    <property type="match status" value="1"/>
</dbReference>
<evidence type="ECO:0000256" key="16">
    <source>
        <dbReference type="SAM" id="Phobius"/>
    </source>
</evidence>
<evidence type="ECO:0000256" key="1">
    <source>
        <dbReference type="ARBA" id="ARBA00004477"/>
    </source>
</evidence>
<dbReference type="GO" id="GO:0042765">
    <property type="term" value="C:GPI-anchor transamidase complex"/>
    <property type="evidence" value="ECO:0007669"/>
    <property type="project" value="InterPro"/>
</dbReference>
<comment type="function">
    <text evidence="11">Component of the glycosylphosphatidylinositol-anchor (GPI-anchor) transamidase (GPI-T) complex that catalyzes the formation of the linkage between a proprotein and a GPI-anchor and participates in GPI anchored protein biosynthesis. Binds GPI-anchor.</text>
</comment>
<sequence length="683" mass="74096">MGLLSDPVRRRALARLVLRLNAPLCVLSYVAGIAWFLALAFPPLTQRTYMSENAMGSTMVEEQFAGGERARSFARDFAAHRRKSGALPVAWLEWTMRSVGLEVYTQSFSRKLPFPDETHERYMVSGINVYGILRAPRAASTESLVLTVPCGPESPNSQAVGLMLALAAHFRGQIYWAKDIIFLVTEHDLLGSEAWLEAYHDVNVTGMQSSPLQGRAGAIQAAVALELSSDVVTSLDVAVEGLNGQLPNLDLLNLFQTFCQKGGLLCTLQGKPQDWTSADGPLQGVQTLLLMALQQASGHPHGAHGLFLRYRVEALTLRGVNSFRQYKYDLVAVGKALEGMFRKLNHLLERLHQSFFFYLLPALSRFVSIGLYMPAAGFLLLVLGLKISSASRCPFVASLSHALELWVQLHEAGVGPEEAGGTPGSSPPLPATQRVGLASLVAPLLISQAVGLALYVLPVLGQHVAAQHFPVAEAEAVVLTLLAVYAAGLALPHSTHWVLSTQAPDRSWMALKLVALIYLALQLACITLTNFSLGFLLAATMVPGAALTKPSGPRYVLVSPHHKACRDVPPTSGASAPRHRLPLTRHSSSPTRAPLDLASPRRPLRAALLVLTSPAAALLGGLFLWQRLQEAPLSLAEGWRLFLAVLAQGVLAHHTYGALLFPLLALGLFPCWLLFWNVLFWKR</sequence>
<evidence type="ECO:0000256" key="2">
    <source>
        <dbReference type="ARBA" id="ARBA00004687"/>
    </source>
</evidence>
<dbReference type="GO" id="GO:0006506">
    <property type="term" value="P:GPI anchor biosynthetic process"/>
    <property type="evidence" value="ECO:0007669"/>
    <property type="project" value="UniProtKB-KW"/>
</dbReference>
<evidence type="ECO:0000256" key="8">
    <source>
        <dbReference type="ARBA" id="ARBA00023157"/>
    </source>
</evidence>
<feature type="region of interest" description="Disordered" evidence="15">
    <location>
        <begin position="566"/>
        <end position="594"/>
    </location>
</feature>
<comment type="pathway">
    <text evidence="2">Glycolipid biosynthesis; glycosylphosphatidylinositol-anchor biosynthesis.</text>
</comment>
<proteinExistence type="predicted"/>
<comment type="subunit">
    <text evidence="12">Heteropentamer. Part of the GPI-anchor transamidase complex, consisting of PIGK, PIGT, PIGS, PIGU and GAA1. Interacts with PIGK.</text>
</comment>
<feature type="transmembrane region" description="Helical" evidence="16">
    <location>
        <begin position="604"/>
        <end position="625"/>
    </location>
</feature>
<keyword evidence="4 16" id="KW-0812">Transmembrane</keyword>
<evidence type="ECO:0000313" key="17">
    <source>
        <dbReference type="EMBL" id="TKC44284.1"/>
    </source>
</evidence>
<keyword evidence="5" id="KW-0256">Endoplasmic reticulum</keyword>
<feature type="transmembrane region" description="Helical" evidence="16">
    <location>
        <begin position="355"/>
        <end position="382"/>
    </location>
</feature>
<evidence type="ECO:0000256" key="6">
    <source>
        <dbReference type="ARBA" id="ARBA00022989"/>
    </source>
</evidence>
<comment type="subcellular location">
    <subcellularLocation>
        <location evidence="1">Endoplasmic reticulum membrane</location>
        <topology evidence="1">Multi-pass membrane protein</topology>
    </subcellularLocation>
</comment>
<keyword evidence="6 16" id="KW-1133">Transmembrane helix</keyword>
<keyword evidence="7 16" id="KW-0472">Membrane</keyword>
<name>A0A4U1F4V0_MONMO</name>
<evidence type="ECO:0000256" key="11">
    <source>
        <dbReference type="ARBA" id="ARBA00093336"/>
    </source>
</evidence>
<gene>
    <name evidence="17" type="ORF">EI555_001727</name>
</gene>
<feature type="transmembrane region" description="Helical" evidence="16">
    <location>
        <begin position="511"/>
        <end position="539"/>
    </location>
</feature>
<evidence type="ECO:0000256" key="10">
    <source>
        <dbReference type="ARBA" id="ARBA00083563"/>
    </source>
</evidence>
<evidence type="ECO:0000313" key="18">
    <source>
        <dbReference type="Proteomes" id="UP000308365"/>
    </source>
</evidence>
<dbReference type="GO" id="GO:0016255">
    <property type="term" value="P:attachment of GPI anchor to protein"/>
    <property type="evidence" value="ECO:0007669"/>
    <property type="project" value="TreeGrafter"/>
</dbReference>